<dbReference type="SUPFAM" id="SSF53822">
    <property type="entry name" value="Periplasmic binding protein-like I"/>
    <property type="match status" value="1"/>
</dbReference>
<evidence type="ECO:0000256" key="1">
    <source>
        <dbReference type="ARBA" id="ARBA00023180"/>
    </source>
</evidence>
<dbReference type="PANTHER" id="PTHR24060">
    <property type="entry name" value="METABOTROPIC GLUTAMATE RECEPTOR"/>
    <property type="match status" value="1"/>
</dbReference>
<accession>A0A7J5Z3Q1</accession>
<dbReference type="AlphaFoldDB" id="A0A7J5Z3Q1"/>
<protein>
    <submittedName>
        <fullName evidence="2">Uncharacterized protein</fullName>
    </submittedName>
</protein>
<dbReference type="Proteomes" id="UP000518266">
    <property type="component" value="Unassembled WGS sequence"/>
</dbReference>
<proteinExistence type="predicted"/>
<dbReference type="OrthoDB" id="425344at2759"/>
<gene>
    <name evidence="2" type="ORF">F7725_017117</name>
</gene>
<keyword evidence="1" id="KW-0325">Glycoprotein</keyword>
<comment type="caution">
    <text evidence="2">The sequence shown here is derived from an EMBL/GenBank/DDBJ whole genome shotgun (WGS) entry which is preliminary data.</text>
</comment>
<sequence length="154" mass="17113">MAAALHNMRQALCPNSTKVCELSNLQWQEILQGLHSQGQVEAPFRPPETENEVRFDTFGDSLGRYNIFHYHKEDGNYVYRKVGYWAQSLTLNTTLIPWASQVVPTSQCSDPCRKNEVKVCSLEMCAAGSVSPVSPTSICWMSSPVLSADLDSGL</sequence>
<organism evidence="2 3">
    <name type="scientific">Dissostichus mawsoni</name>
    <name type="common">Antarctic cod</name>
    <dbReference type="NCBI Taxonomy" id="36200"/>
    <lineage>
        <taxon>Eukaryota</taxon>
        <taxon>Metazoa</taxon>
        <taxon>Chordata</taxon>
        <taxon>Craniata</taxon>
        <taxon>Vertebrata</taxon>
        <taxon>Euteleostomi</taxon>
        <taxon>Actinopterygii</taxon>
        <taxon>Neopterygii</taxon>
        <taxon>Teleostei</taxon>
        <taxon>Neoteleostei</taxon>
        <taxon>Acanthomorphata</taxon>
        <taxon>Eupercaria</taxon>
        <taxon>Perciformes</taxon>
        <taxon>Notothenioidei</taxon>
        <taxon>Nototheniidae</taxon>
        <taxon>Dissostichus</taxon>
    </lineage>
</organism>
<dbReference type="InterPro" id="IPR028082">
    <property type="entry name" value="Peripla_BP_I"/>
</dbReference>
<evidence type="ECO:0000313" key="3">
    <source>
        <dbReference type="Proteomes" id="UP000518266"/>
    </source>
</evidence>
<name>A0A7J5Z3Q1_DISMA</name>
<dbReference type="Gene3D" id="3.40.50.2300">
    <property type="match status" value="2"/>
</dbReference>
<dbReference type="InterPro" id="IPR050726">
    <property type="entry name" value="mGluR"/>
</dbReference>
<keyword evidence="3" id="KW-1185">Reference proteome</keyword>
<evidence type="ECO:0000313" key="2">
    <source>
        <dbReference type="EMBL" id="KAF3856394.1"/>
    </source>
</evidence>
<dbReference type="EMBL" id="JAAKFY010000006">
    <property type="protein sequence ID" value="KAF3856394.1"/>
    <property type="molecule type" value="Genomic_DNA"/>
</dbReference>
<reference evidence="2 3" key="1">
    <citation type="submission" date="2020-03" db="EMBL/GenBank/DDBJ databases">
        <title>Dissostichus mawsoni Genome sequencing and assembly.</title>
        <authorList>
            <person name="Park H."/>
        </authorList>
    </citation>
    <scope>NUCLEOTIDE SEQUENCE [LARGE SCALE GENOMIC DNA]</scope>
    <source>
        <strain evidence="2">DM0001</strain>
        <tissue evidence="2">Muscle</tissue>
    </source>
</reference>